<protein>
    <submittedName>
        <fullName evidence="1">Uncharacterized protein</fullName>
    </submittedName>
</protein>
<dbReference type="EMBL" id="KV426197">
    <property type="protein sequence ID" value="KZV85160.1"/>
    <property type="molecule type" value="Genomic_DNA"/>
</dbReference>
<organism evidence="1 2">
    <name type="scientific">Exidia glandulosa HHB12029</name>
    <dbReference type="NCBI Taxonomy" id="1314781"/>
    <lineage>
        <taxon>Eukaryota</taxon>
        <taxon>Fungi</taxon>
        <taxon>Dikarya</taxon>
        <taxon>Basidiomycota</taxon>
        <taxon>Agaricomycotina</taxon>
        <taxon>Agaricomycetes</taxon>
        <taxon>Auriculariales</taxon>
        <taxon>Exidiaceae</taxon>
        <taxon>Exidia</taxon>
    </lineage>
</organism>
<dbReference type="InParanoid" id="A0A165DR38"/>
<gene>
    <name evidence="1" type="ORF">EXIGLDRAFT_775806</name>
</gene>
<dbReference type="Proteomes" id="UP000077266">
    <property type="component" value="Unassembled WGS sequence"/>
</dbReference>
<accession>A0A165DR38</accession>
<keyword evidence="2" id="KW-1185">Reference proteome</keyword>
<name>A0A165DR38_EXIGL</name>
<reference evidence="1 2" key="1">
    <citation type="journal article" date="2016" name="Mol. Biol. Evol.">
        <title>Comparative Genomics of Early-Diverging Mushroom-Forming Fungi Provides Insights into the Origins of Lignocellulose Decay Capabilities.</title>
        <authorList>
            <person name="Nagy L.G."/>
            <person name="Riley R."/>
            <person name="Tritt A."/>
            <person name="Adam C."/>
            <person name="Daum C."/>
            <person name="Floudas D."/>
            <person name="Sun H."/>
            <person name="Yadav J.S."/>
            <person name="Pangilinan J."/>
            <person name="Larsson K.H."/>
            <person name="Matsuura K."/>
            <person name="Barry K."/>
            <person name="Labutti K."/>
            <person name="Kuo R."/>
            <person name="Ohm R.A."/>
            <person name="Bhattacharya S.S."/>
            <person name="Shirouzu T."/>
            <person name="Yoshinaga Y."/>
            <person name="Martin F.M."/>
            <person name="Grigoriev I.V."/>
            <person name="Hibbett D.S."/>
        </authorList>
    </citation>
    <scope>NUCLEOTIDE SEQUENCE [LARGE SCALE GENOMIC DNA]</scope>
    <source>
        <strain evidence="1 2">HHB12029</strain>
    </source>
</reference>
<proteinExistence type="predicted"/>
<evidence type="ECO:0000313" key="1">
    <source>
        <dbReference type="EMBL" id="KZV85160.1"/>
    </source>
</evidence>
<dbReference type="AlphaFoldDB" id="A0A165DR38"/>
<sequence>MIADSTEAVELMVEILRDFHPFQPKLLLLIKNPFIDQDATSISVALLLDLDTLDDKDDVSSRTSRH</sequence>
<evidence type="ECO:0000313" key="2">
    <source>
        <dbReference type="Proteomes" id="UP000077266"/>
    </source>
</evidence>